<protein>
    <submittedName>
        <fullName evidence="2">Uncharacterized protein</fullName>
    </submittedName>
</protein>
<dbReference type="Proteomes" id="UP000005426">
    <property type="component" value="Unassembled WGS sequence"/>
</dbReference>
<reference evidence="2 3" key="1">
    <citation type="journal article" date="2011" name="Genome Biol.">
        <title>Comparative genome sequence analysis underscores mycoparasitism as the ancestral life style of Trichoderma.</title>
        <authorList>
            <person name="Kubicek C.P."/>
            <person name="Herrera-Estrella A."/>
            <person name="Seidl-Seiboth V."/>
            <person name="Martinez D.A."/>
            <person name="Druzhinina I.S."/>
            <person name="Thon M."/>
            <person name="Zeilinger S."/>
            <person name="Casas-Flores S."/>
            <person name="Horwitz B.A."/>
            <person name="Mukherjee P.K."/>
            <person name="Mukherjee M."/>
            <person name="Kredics L."/>
            <person name="Alcaraz L.D."/>
            <person name="Aerts A."/>
            <person name="Antal Z."/>
            <person name="Atanasova L."/>
            <person name="Cervantes-Badillo M.G."/>
            <person name="Challacombe J."/>
            <person name="Chertkov O."/>
            <person name="McCluskey K."/>
            <person name="Coulpier F."/>
            <person name="Deshpande N."/>
            <person name="von Doehren H."/>
            <person name="Ebbole D.J."/>
            <person name="Esquivel-Naranjo E.U."/>
            <person name="Fekete E."/>
            <person name="Flipphi M."/>
            <person name="Glaser F."/>
            <person name="Gomez-Rodriguez E.Y."/>
            <person name="Gruber S."/>
            <person name="Han C."/>
            <person name="Henrissat B."/>
            <person name="Hermosa R."/>
            <person name="Hernandez-Onate M."/>
            <person name="Karaffa L."/>
            <person name="Kosti I."/>
            <person name="Le Crom S."/>
            <person name="Lindquist E."/>
            <person name="Lucas S."/>
            <person name="Luebeck M."/>
            <person name="Luebeck P.S."/>
            <person name="Margeot A."/>
            <person name="Metz B."/>
            <person name="Misra M."/>
            <person name="Nevalainen H."/>
            <person name="Omann M."/>
            <person name="Packer N."/>
            <person name="Perrone G."/>
            <person name="Uresti-Rivera E.E."/>
            <person name="Salamov A."/>
            <person name="Schmoll M."/>
            <person name="Seiboth B."/>
            <person name="Shapiro H."/>
            <person name="Sukno S."/>
            <person name="Tamayo-Ramos J.A."/>
            <person name="Tisch D."/>
            <person name="Wiest A."/>
            <person name="Wilkinson H.H."/>
            <person name="Zhang M."/>
            <person name="Coutinho P.M."/>
            <person name="Kenerley C.M."/>
            <person name="Monte E."/>
            <person name="Baker S.E."/>
            <person name="Grigoriev I.V."/>
        </authorList>
    </citation>
    <scope>NUCLEOTIDE SEQUENCE [LARGE SCALE GENOMIC DNA]</scope>
    <source>
        <strain evidence="3">ATCC 20476 / IMI 206040</strain>
    </source>
</reference>
<dbReference type="OMA" id="HYATALW"/>
<dbReference type="eggNOG" id="ENOG502T4KH">
    <property type="taxonomic scope" value="Eukaryota"/>
</dbReference>
<evidence type="ECO:0000256" key="1">
    <source>
        <dbReference type="SAM" id="SignalP"/>
    </source>
</evidence>
<dbReference type="EMBL" id="ABDG02000026">
    <property type="protein sequence ID" value="EHK42613.1"/>
    <property type="molecule type" value="Genomic_DNA"/>
</dbReference>
<keyword evidence="1" id="KW-0732">Signal</keyword>
<dbReference type="OrthoDB" id="4894631at2759"/>
<dbReference type="HOGENOM" id="CLU_2061809_0_0_1"/>
<keyword evidence="3" id="KW-1185">Reference proteome</keyword>
<name>G9P218_HYPAI</name>
<accession>G9P218</accession>
<comment type="caution">
    <text evidence="2">The sequence shown here is derived from an EMBL/GenBank/DDBJ whole genome shotgun (WGS) entry which is preliminary data.</text>
</comment>
<evidence type="ECO:0000313" key="3">
    <source>
        <dbReference type="Proteomes" id="UP000005426"/>
    </source>
</evidence>
<evidence type="ECO:0000313" key="2">
    <source>
        <dbReference type="EMBL" id="EHK42613.1"/>
    </source>
</evidence>
<feature type="signal peptide" evidence="1">
    <location>
        <begin position="1"/>
        <end position="19"/>
    </location>
</feature>
<sequence>MRFTQIIAAAVLAAPLALAVPVSTPVTPATADLNSDLTTSLHYVAALRQIKEKYPELAQEDANIAARGYLEAVGVQRAGGFSNSTALYRFFLYGDYWPVYDAFLCESSGSRIMKLQVLY</sequence>
<proteinExistence type="predicted"/>
<dbReference type="AlphaFoldDB" id="G9P218"/>
<feature type="chain" id="PRO_5003524843" evidence="1">
    <location>
        <begin position="20"/>
        <end position="119"/>
    </location>
</feature>
<gene>
    <name evidence="2" type="ORF">TRIATDRAFT_131143</name>
</gene>
<organism evidence="2 3">
    <name type="scientific">Hypocrea atroviridis (strain ATCC 20476 / IMI 206040)</name>
    <name type="common">Trichoderma atroviride</name>
    <dbReference type="NCBI Taxonomy" id="452589"/>
    <lineage>
        <taxon>Eukaryota</taxon>
        <taxon>Fungi</taxon>
        <taxon>Dikarya</taxon>
        <taxon>Ascomycota</taxon>
        <taxon>Pezizomycotina</taxon>
        <taxon>Sordariomycetes</taxon>
        <taxon>Hypocreomycetidae</taxon>
        <taxon>Hypocreales</taxon>
        <taxon>Hypocreaceae</taxon>
        <taxon>Trichoderma</taxon>
    </lineage>
</organism>